<dbReference type="Pfam" id="PF00400">
    <property type="entry name" value="WD40"/>
    <property type="match status" value="4"/>
</dbReference>
<dbReference type="AlphaFoldDB" id="A0A4S8JHW5"/>
<evidence type="ECO:0000256" key="5">
    <source>
        <dbReference type="PROSITE-ProRule" id="PRU00221"/>
    </source>
</evidence>
<dbReference type="Proteomes" id="UP000317650">
    <property type="component" value="Chromosome 7"/>
</dbReference>
<proteinExistence type="inferred from homology"/>
<dbReference type="InterPro" id="IPR015943">
    <property type="entry name" value="WD40/YVTN_repeat-like_dom_sf"/>
</dbReference>
<protein>
    <recommendedName>
        <fullName evidence="7">Histone-binding protein RBBP4-like N-terminal domain-containing protein</fullName>
    </recommendedName>
</protein>
<dbReference type="EMBL" id="PYDT01000005">
    <property type="protein sequence ID" value="THU61129.1"/>
    <property type="molecule type" value="Genomic_DNA"/>
</dbReference>
<feature type="repeat" description="WD" evidence="5">
    <location>
        <begin position="342"/>
        <end position="375"/>
    </location>
</feature>
<keyword evidence="9" id="KW-1185">Reference proteome</keyword>
<dbReference type="Pfam" id="PF12265">
    <property type="entry name" value="CAF1C_H4-bd"/>
    <property type="match status" value="1"/>
</dbReference>
<evidence type="ECO:0000256" key="3">
    <source>
        <dbReference type="ARBA" id="ARBA00022737"/>
    </source>
</evidence>
<dbReference type="PANTHER" id="PTHR22850">
    <property type="entry name" value="WD40 REPEAT FAMILY"/>
    <property type="match status" value="1"/>
</dbReference>
<keyword evidence="3" id="KW-0677">Repeat</keyword>
<evidence type="ECO:0000256" key="6">
    <source>
        <dbReference type="SAM" id="MobiDB-lite"/>
    </source>
</evidence>
<sequence>MVVKGRRKKLASRLLTEEDEGYLKWKGRIPLIYDWFTNDNLSWPSLSCRWGQQLEEKAYKNIQRLYLSERASYFDNLSFNNLFSIVQTDGTYPNTLVVANCEVVKPRTATAEHISVFDEESQSPYVKKIKTIIHPGEIFLSPEHGNLPSGGKKSEDNLNEYGEEDEAELVNRIRELPQNSNIVATHTDSPEVLIWDVDAQPDCGDDLGAADSHPNLILTGHQSNAEYALAMCNYEALVLSGGRDNLVVLWCIRDHVSSLANTTSLGVPMGSPSLVQSVNASEDKISDSPTVAPRSIFHGHTDTVEDVQFCHFSPQEFCSVGDDSCLILWDARAGRSPALKVEKAHDGDINCVDWSPHDENFLLTGSADSSVKMFDRRNLTSGGSGSSLHTFQHHKAAVLCVQALIFSFFWSPDKSSVFGSAGEDNLVNIWDYAKVGASYEHFMRTPTAPPGLFFQHAGHRDKVVDFHWNATEPWTIASVSDDCARVNGGGTLQVWRMSDLIHRHEDEVLAELEMRYRHEDEELNEQLVSSFRS</sequence>
<evidence type="ECO:0000313" key="9">
    <source>
        <dbReference type="Proteomes" id="UP000317650"/>
    </source>
</evidence>
<evidence type="ECO:0000256" key="2">
    <source>
        <dbReference type="ARBA" id="ARBA00022574"/>
    </source>
</evidence>
<dbReference type="GO" id="GO:0006325">
    <property type="term" value="P:chromatin organization"/>
    <property type="evidence" value="ECO:0007669"/>
    <property type="project" value="UniProtKB-KW"/>
</dbReference>
<dbReference type="Gene3D" id="2.130.10.10">
    <property type="entry name" value="YVTN repeat-like/Quinoprotein amine dehydrogenase"/>
    <property type="match status" value="1"/>
</dbReference>
<comment type="caution">
    <text evidence="8">The sequence shown here is derived from an EMBL/GenBank/DDBJ whole genome shotgun (WGS) entry which is preliminary data.</text>
</comment>
<keyword evidence="4" id="KW-0156">Chromatin regulator</keyword>
<evidence type="ECO:0000259" key="7">
    <source>
        <dbReference type="Pfam" id="PF12265"/>
    </source>
</evidence>
<organism evidence="8 9">
    <name type="scientific">Musa balbisiana</name>
    <name type="common">Banana</name>
    <dbReference type="NCBI Taxonomy" id="52838"/>
    <lineage>
        <taxon>Eukaryota</taxon>
        <taxon>Viridiplantae</taxon>
        <taxon>Streptophyta</taxon>
        <taxon>Embryophyta</taxon>
        <taxon>Tracheophyta</taxon>
        <taxon>Spermatophyta</taxon>
        <taxon>Magnoliopsida</taxon>
        <taxon>Liliopsida</taxon>
        <taxon>Zingiberales</taxon>
        <taxon>Musaceae</taxon>
        <taxon>Musa</taxon>
    </lineage>
</organism>
<evidence type="ECO:0000256" key="1">
    <source>
        <dbReference type="ARBA" id="ARBA00009341"/>
    </source>
</evidence>
<accession>A0A4S8JHW5</accession>
<evidence type="ECO:0000313" key="8">
    <source>
        <dbReference type="EMBL" id="THU61129.1"/>
    </source>
</evidence>
<name>A0A4S8JHW5_MUSBA</name>
<feature type="domain" description="Histone-binding protein RBBP4-like N-terminal" evidence="7">
    <location>
        <begin position="21"/>
        <end position="73"/>
    </location>
</feature>
<feature type="region of interest" description="Disordered" evidence="6">
    <location>
        <begin position="143"/>
        <end position="164"/>
    </location>
</feature>
<dbReference type="SUPFAM" id="SSF50978">
    <property type="entry name" value="WD40 repeat-like"/>
    <property type="match status" value="1"/>
</dbReference>
<dbReference type="PROSITE" id="PS50294">
    <property type="entry name" value="WD_REPEATS_REGION"/>
    <property type="match status" value="1"/>
</dbReference>
<dbReference type="PROSITE" id="PS50082">
    <property type="entry name" value="WD_REPEATS_2"/>
    <property type="match status" value="1"/>
</dbReference>
<dbReference type="STRING" id="52838.A0A4S8JHW5"/>
<dbReference type="InterPro" id="IPR036322">
    <property type="entry name" value="WD40_repeat_dom_sf"/>
</dbReference>
<comment type="similarity">
    <text evidence="1">Belongs to the WD repeat RBAP46/RBAP48/MSI1 family.</text>
</comment>
<dbReference type="InterPro" id="IPR001680">
    <property type="entry name" value="WD40_rpt"/>
</dbReference>
<dbReference type="InterPro" id="IPR050459">
    <property type="entry name" value="WD_repeat_RBAP46/RBAP48/MSI1"/>
</dbReference>
<reference evidence="8 9" key="1">
    <citation type="journal article" date="2019" name="Nat. Plants">
        <title>Genome sequencing of Musa balbisiana reveals subgenome evolution and function divergence in polyploid bananas.</title>
        <authorList>
            <person name="Yao X."/>
        </authorList>
    </citation>
    <scope>NUCLEOTIDE SEQUENCE [LARGE SCALE GENOMIC DNA]</scope>
    <source>
        <strain evidence="9">cv. DH-PKW</strain>
        <tissue evidence="8">Leaves</tissue>
    </source>
</reference>
<keyword evidence="2 5" id="KW-0853">WD repeat</keyword>
<dbReference type="SMART" id="SM00320">
    <property type="entry name" value="WD40"/>
    <property type="match status" value="5"/>
</dbReference>
<evidence type="ECO:0000256" key="4">
    <source>
        <dbReference type="ARBA" id="ARBA00022853"/>
    </source>
</evidence>
<dbReference type="InterPro" id="IPR022052">
    <property type="entry name" value="Histone-bd_RBBP4-like_N"/>
</dbReference>
<gene>
    <name evidence="8" type="ORF">C4D60_Mb07t20030</name>
</gene>